<protein>
    <submittedName>
        <fullName evidence="2">EngA-type guanine nucleotide-binding (G) domain</fullName>
    </submittedName>
</protein>
<evidence type="ECO:0000259" key="1">
    <source>
        <dbReference type="Pfam" id="PF01926"/>
    </source>
</evidence>
<dbReference type="Proteomes" id="UP000694251">
    <property type="component" value="Chromosome 8"/>
</dbReference>
<dbReference type="AlphaFoldDB" id="A0A8T2B461"/>
<keyword evidence="3" id="KW-1185">Reference proteome</keyword>
<proteinExistence type="predicted"/>
<reference evidence="2 3" key="1">
    <citation type="submission" date="2020-12" db="EMBL/GenBank/DDBJ databases">
        <title>Concerted genomic and epigenomic changes stabilize Arabidopsis allopolyploids.</title>
        <authorList>
            <person name="Chen Z."/>
        </authorList>
    </citation>
    <scope>NUCLEOTIDE SEQUENCE [LARGE SCALE GENOMIC DNA]</scope>
    <source>
        <strain evidence="2">As9502</strain>
        <tissue evidence="2">Leaf</tissue>
    </source>
</reference>
<gene>
    <name evidence="2" type="ORF">ISN44_As08g007090</name>
</gene>
<dbReference type="Pfam" id="PF01535">
    <property type="entry name" value="PPR"/>
    <property type="match status" value="2"/>
</dbReference>
<evidence type="ECO:0000313" key="2">
    <source>
        <dbReference type="EMBL" id="KAG7580963.1"/>
    </source>
</evidence>
<dbReference type="GO" id="GO:0005525">
    <property type="term" value="F:GTP binding"/>
    <property type="evidence" value="ECO:0007669"/>
    <property type="project" value="InterPro"/>
</dbReference>
<evidence type="ECO:0000313" key="3">
    <source>
        <dbReference type="Proteomes" id="UP000694251"/>
    </source>
</evidence>
<dbReference type="OrthoDB" id="912794at2759"/>
<dbReference type="EMBL" id="JAEFBJ010000008">
    <property type="protein sequence ID" value="KAG7580963.1"/>
    <property type="molecule type" value="Genomic_DNA"/>
</dbReference>
<dbReference type="GO" id="GO:0009507">
    <property type="term" value="C:chloroplast"/>
    <property type="evidence" value="ECO:0007669"/>
    <property type="project" value="TreeGrafter"/>
</dbReference>
<feature type="domain" description="G" evidence="1">
    <location>
        <begin position="591"/>
        <end position="632"/>
    </location>
</feature>
<comment type="caution">
    <text evidence="2">The sequence shown here is derived from an EMBL/GenBank/DDBJ whole genome shotgun (WGS) entry which is preliminary data.</text>
</comment>
<organism evidence="2 3">
    <name type="scientific">Arabidopsis suecica</name>
    <name type="common">Swedish thale-cress</name>
    <name type="synonym">Cardaminopsis suecica</name>
    <dbReference type="NCBI Taxonomy" id="45249"/>
    <lineage>
        <taxon>Eukaryota</taxon>
        <taxon>Viridiplantae</taxon>
        <taxon>Streptophyta</taxon>
        <taxon>Embryophyta</taxon>
        <taxon>Tracheophyta</taxon>
        <taxon>Spermatophyta</taxon>
        <taxon>Magnoliopsida</taxon>
        <taxon>eudicotyledons</taxon>
        <taxon>Gunneridae</taxon>
        <taxon>Pentapetalae</taxon>
        <taxon>rosids</taxon>
        <taxon>malvids</taxon>
        <taxon>Brassicales</taxon>
        <taxon>Brassicaceae</taxon>
        <taxon>Camelineae</taxon>
        <taxon>Arabidopsis</taxon>
    </lineage>
</organism>
<dbReference type="CDD" id="cd01894">
    <property type="entry name" value="EngA1"/>
    <property type="match status" value="1"/>
</dbReference>
<dbReference type="PANTHER" id="PTHR43834:SF2">
    <property type="entry name" value="GTPASE DER"/>
    <property type="match status" value="1"/>
</dbReference>
<dbReference type="InterPro" id="IPR006073">
    <property type="entry name" value="GTP-bd"/>
</dbReference>
<dbReference type="Pfam" id="PF01926">
    <property type="entry name" value="MMR_HSR1"/>
    <property type="match status" value="2"/>
</dbReference>
<name>A0A8T2B461_ARASU</name>
<dbReference type="PANTHER" id="PTHR43834">
    <property type="entry name" value="GTPASE DER"/>
    <property type="match status" value="1"/>
</dbReference>
<dbReference type="InterPro" id="IPR002885">
    <property type="entry name" value="PPR_rpt"/>
</dbReference>
<feature type="domain" description="G" evidence="1">
    <location>
        <begin position="380"/>
        <end position="527"/>
    </location>
</feature>
<dbReference type="FunFam" id="3.40.50.300:FF:001185">
    <property type="entry name" value="GTPase Der"/>
    <property type="match status" value="1"/>
</dbReference>
<sequence length="652" mass="70969">MTDAISLVRNSAVAAVPSTQWNVRLRDLASQSLFAESISLYWSMLRSGSSPDACSFPFTLKSCAALWLPVSGQQLHCHVIRGGFEAEPFVLSALISMYCKCGLQDSVTMLGLVPLCTVPDYLWLGRSLHDQCIKGGTDSEVAVLNSFITIYMKCGVLFSCAHLGAQKIGQEVWKLVEANALISMFAMGCMEMGEAGLTLFDDMIKSGIRPDGTVFVMVLSACSHSGLTDKGLALFSAMKRKCTLDPGPEHYTCVVDLVGRAGRLDDAMEFIGSMSVEPDGAVQGALFATLDGSSAEEELDFEEFDQYAEDNYADDSDDEDDSIDISVLEKEARDIVRDYATTLSRELKIEDDTIEGKENRRKGKRLAKNTQQIPEHLLQRVAIVGRPNVGKSALFNRLVGENRAIVVDEPGVTRDRLYGRSYWGDQEFVVVDTGGVMTVSKSPSGVMEELNVSTTIGMEGIPLSSREAAIARMPSMIEKQATAAVDESAVIIFVVDGQTGPSGADVEIADWLRKYYSHKYIILAVNKCESPRKGLMQASEFWSLGFTPIPISALSGTGTGELLDLVCSGLNKLEIMENIEEEEEENYIPAIAIIGRPNVGKSSILNALVREDRTIVSPVSGTTRDAIDAEFTGPDGEVRSVLSVVFCVAYFR</sequence>
<accession>A0A8T2B461</accession>